<evidence type="ECO:0000256" key="2">
    <source>
        <dbReference type="SAM" id="MobiDB-lite"/>
    </source>
</evidence>
<accession>L0JWX4</accession>
<dbReference type="OrthoDB" id="9652at2157"/>
<protein>
    <submittedName>
        <fullName evidence="4">Response regulator containing a CheY-like receiver domain and a GGDEF domain</fullName>
    </submittedName>
</protein>
<dbReference type="Gene3D" id="3.40.50.2300">
    <property type="match status" value="1"/>
</dbReference>
<comment type="caution">
    <text evidence="1">Lacks conserved residue(s) required for the propagation of feature annotation.</text>
</comment>
<dbReference type="EMBL" id="CP003929">
    <property type="protein sequence ID" value="AGB37271.1"/>
    <property type="molecule type" value="Genomic_DNA"/>
</dbReference>
<dbReference type="Proteomes" id="UP000010878">
    <property type="component" value="Chromosome"/>
</dbReference>
<name>L0JWX4_9EURY</name>
<dbReference type="SUPFAM" id="SSF52172">
    <property type="entry name" value="CheY-like"/>
    <property type="match status" value="1"/>
</dbReference>
<reference evidence="4 5" key="1">
    <citation type="submission" date="2012-11" db="EMBL/GenBank/DDBJ databases">
        <title>FINISHED of Natronococcus occultus SP4, DSM 3396.</title>
        <authorList>
            <consortium name="DOE Joint Genome Institute"/>
            <person name="Eisen J."/>
            <person name="Huntemann M."/>
            <person name="Wei C.-L."/>
            <person name="Han J."/>
            <person name="Detter J.C."/>
            <person name="Han C."/>
            <person name="Tapia R."/>
            <person name="Chen A."/>
            <person name="Kyrpides N."/>
            <person name="Mavromatis K."/>
            <person name="Markowitz V."/>
            <person name="Szeto E."/>
            <person name="Ivanova N."/>
            <person name="Mikhailova N."/>
            <person name="Ovchinnikova G."/>
            <person name="Pagani I."/>
            <person name="Pati A."/>
            <person name="Goodwin L."/>
            <person name="Nordberg H.P."/>
            <person name="Cantor M.N."/>
            <person name="Hua S.X."/>
            <person name="Woyke T."/>
            <person name="Eisen J."/>
            <person name="Klenk H.-P."/>
            <person name="Klenk H.-P."/>
        </authorList>
    </citation>
    <scope>NUCLEOTIDE SEQUENCE [LARGE SCALE GENOMIC DNA]</scope>
    <source>
        <strain evidence="4 5">SP4</strain>
    </source>
</reference>
<dbReference type="Pfam" id="PF00072">
    <property type="entry name" value="Response_reg"/>
    <property type="match status" value="1"/>
</dbReference>
<dbReference type="PROSITE" id="PS50110">
    <property type="entry name" value="RESPONSE_REGULATORY"/>
    <property type="match status" value="1"/>
</dbReference>
<feature type="compositionally biased region" description="Basic and acidic residues" evidence="2">
    <location>
        <begin position="17"/>
        <end position="26"/>
    </location>
</feature>
<dbReference type="PANTHER" id="PTHR44520:SF2">
    <property type="entry name" value="RESPONSE REGULATOR RCP1"/>
    <property type="match status" value="1"/>
</dbReference>
<gene>
    <name evidence="4" type="ORF">Natoc_1460</name>
</gene>
<dbReference type="eggNOG" id="arCOG02589">
    <property type="taxonomic scope" value="Archaea"/>
</dbReference>
<dbReference type="CDD" id="cd17557">
    <property type="entry name" value="REC_Rcp-like"/>
    <property type="match status" value="1"/>
</dbReference>
<dbReference type="GO" id="GO:0000160">
    <property type="term" value="P:phosphorelay signal transduction system"/>
    <property type="evidence" value="ECO:0007669"/>
    <property type="project" value="InterPro"/>
</dbReference>
<dbReference type="AlphaFoldDB" id="L0JWX4"/>
<evidence type="ECO:0000256" key="1">
    <source>
        <dbReference type="PROSITE-ProRule" id="PRU00169"/>
    </source>
</evidence>
<keyword evidence="5" id="KW-1185">Reference proteome</keyword>
<dbReference type="HOGENOM" id="CLU_000445_69_17_2"/>
<feature type="domain" description="Response regulatory" evidence="3">
    <location>
        <begin position="28"/>
        <end position="152"/>
    </location>
</feature>
<dbReference type="SMART" id="SM00448">
    <property type="entry name" value="REC"/>
    <property type="match status" value="1"/>
</dbReference>
<organism evidence="4 5">
    <name type="scientific">Natronococcus occultus SP4</name>
    <dbReference type="NCBI Taxonomy" id="694430"/>
    <lineage>
        <taxon>Archaea</taxon>
        <taxon>Methanobacteriati</taxon>
        <taxon>Methanobacteriota</taxon>
        <taxon>Stenosarchaea group</taxon>
        <taxon>Halobacteria</taxon>
        <taxon>Halobacteriales</taxon>
        <taxon>Natrialbaceae</taxon>
        <taxon>Natronococcus</taxon>
    </lineage>
</organism>
<dbReference type="PANTHER" id="PTHR44520">
    <property type="entry name" value="RESPONSE REGULATOR RCP1-RELATED"/>
    <property type="match status" value="1"/>
</dbReference>
<feature type="region of interest" description="Disordered" evidence="2">
    <location>
        <begin position="1"/>
        <end position="26"/>
    </location>
</feature>
<dbReference type="STRING" id="694430.Natoc_1460"/>
<evidence type="ECO:0000313" key="5">
    <source>
        <dbReference type="Proteomes" id="UP000010878"/>
    </source>
</evidence>
<dbReference type="InterPro" id="IPR011006">
    <property type="entry name" value="CheY-like_superfamily"/>
</dbReference>
<dbReference type="RefSeq" id="WP_015320721.1">
    <property type="nucleotide sequence ID" value="NC_019974.1"/>
</dbReference>
<evidence type="ECO:0000259" key="3">
    <source>
        <dbReference type="PROSITE" id="PS50110"/>
    </source>
</evidence>
<dbReference type="InterPro" id="IPR001789">
    <property type="entry name" value="Sig_transdc_resp-reg_receiver"/>
</dbReference>
<proteinExistence type="predicted"/>
<dbReference type="InterPro" id="IPR052893">
    <property type="entry name" value="TCS_response_regulator"/>
</dbReference>
<dbReference type="KEGG" id="nou:Natoc_1460"/>
<sequence length="166" mass="18679">MESKQFSARESTALERSTADVDSENRTRVLLIENDSDDARRTREAFEAISTETEIDVRANGEAALEYLEERIEDSTLAPDLVLLTLELPDLDGFELLETIRNDETLVQLPVLVLTDSEATADVNESYKRAANAFLAKPSDPDEFETIVGAIERFWFQRVSLPPHGF</sequence>
<dbReference type="GeneID" id="14404544"/>
<feature type="compositionally biased region" description="Polar residues" evidence="2">
    <location>
        <begin position="1"/>
        <end position="10"/>
    </location>
</feature>
<evidence type="ECO:0000313" key="4">
    <source>
        <dbReference type="EMBL" id="AGB37271.1"/>
    </source>
</evidence>